<feature type="binding site" description="type 1 copper site" evidence="12">
    <location>
        <position position="249"/>
    </location>
    <ligand>
        <name>Cu cation</name>
        <dbReference type="ChEBI" id="CHEBI:23378"/>
        <label>1</label>
    </ligand>
</feature>
<keyword evidence="17" id="KW-1185">Reference proteome</keyword>
<dbReference type="Gene3D" id="2.60.40.420">
    <property type="entry name" value="Cupredoxins - blue copper proteins"/>
    <property type="match status" value="3"/>
</dbReference>
<dbReference type="CDD" id="cd11020">
    <property type="entry name" value="CuRO_1_CuNIR"/>
    <property type="match status" value="1"/>
</dbReference>
<dbReference type="GO" id="GO:0050421">
    <property type="term" value="F:nitrite reductase (NO-forming) activity"/>
    <property type="evidence" value="ECO:0007669"/>
    <property type="project" value="UniProtKB-EC"/>
</dbReference>
<dbReference type="OrthoDB" id="345021at2"/>
<dbReference type="PANTHER" id="PTHR11709">
    <property type="entry name" value="MULTI-COPPER OXIDASE"/>
    <property type="match status" value="1"/>
</dbReference>
<evidence type="ECO:0000256" key="6">
    <source>
        <dbReference type="ARBA" id="ARBA00017290"/>
    </source>
</evidence>
<organism evidence="16 17">
    <name type="scientific">Corynebacterium canis</name>
    <dbReference type="NCBI Taxonomy" id="679663"/>
    <lineage>
        <taxon>Bacteria</taxon>
        <taxon>Bacillati</taxon>
        <taxon>Actinomycetota</taxon>
        <taxon>Actinomycetes</taxon>
        <taxon>Mycobacteriales</taxon>
        <taxon>Corynebacteriaceae</taxon>
        <taxon>Corynebacterium</taxon>
    </lineage>
</organism>
<comment type="caution">
    <text evidence="16">The sequence shown here is derived from an EMBL/GenBank/DDBJ whole genome shotgun (WGS) entry which is preliminary data.</text>
</comment>
<feature type="binding site" description="type 1 copper site" evidence="12">
    <location>
        <position position="254"/>
    </location>
    <ligand>
        <name>Cu cation</name>
        <dbReference type="ChEBI" id="CHEBI:23378"/>
        <label>1</label>
    </ligand>
</feature>
<dbReference type="Proteomes" id="UP000320791">
    <property type="component" value="Unassembled WGS sequence"/>
</dbReference>
<proteinExistence type="inferred from homology"/>
<feature type="binding site" description="type 1 copper site" evidence="12">
    <location>
        <position position="297"/>
    </location>
    <ligand>
        <name>Cu cation</name>
        <dbReference type="ChEBI" id="CHEBI:23378"/>
        <label>1</label>
    </ligand>
</feature>
<dbReference type="Pfam" id="PF13473">
    <property type="entry name" value="Cupredoxin_1"/>
    <property type="match status" value="1"/>
</dbReference>
<feature type="binding site" description="type 1 copper site" evidence="12">
    <location>
        <position position="302"/>
    </location>
    <ligand>
        <name>Cu cation</name>
        <dbReference type="ChEBI" id="CHEBI:23378"/>
        <label>1</label>
    </ligand>
</feature>
<dbReference type="InterPro" id="IPR011707">
    <property type="entry name" value="Cu-oxidase-like_N"/>
</dbReference>
<evidence type="ECO:0000256" key="4">
    <source>
        <dbReference type="ARBA" id="ARBA00011233"/>
    </source>
</evidence>
<name>A0A5C5USS6_9CORY</name>
<feature type="binding site" description="type 1 copper site" evidence="12">
    <location>
        <position position="288"/>
    </location>
    <ligand>
        <name>Cu cation</name>
        <dbReference type="ChEBI" id="CHEBI:23378"/>
        <label>1</label>
    </ligand>
</feature>
<evidence type="ECO:0000256" key="1">
    <source>
        <dbReference type="ARBA" id="ARBA00001960"/>
    </source>
</evidence>
<evidence type="ECO:0000256" key="3">
    <source>
        <dbReference type="ARBA" id="ARBA00010609"/>
    </source>
</evidence>
<evidence type="ECO:0000256" key="13">
    <source>
        <dbReference type="SAM" id="Phobius"/>
    </source>
</evidence>
<keyword evidence="10 12" id="KW-0186">Copper</keyword>
<dbReference type="InterPro" id="IPR008972">
    <property type="entry name" value="Cupredoxin"/>
</dbReference>
<evidence type="ECO:0000256" key="11">
    <source>
        <dbReference type="ARBA" id="ARBA00049340"/>
    </source>
</evidence>
<dbReference type="PRINTS" id="PR00695">
    <property type="entry name" value="CUNO2RDTASE"/>
</dbReference>
<keyword evidence="13" id="KW-0472">Membrane</keyword>
<comment type="cofactor">
    <cofactor evidence="2 12">
        <name>Cu(2+)</name>
        <dbReference type="ChEBI" id="CHEBI:29036"/>
    </cofactor>
</comment>
<comment type="catalytic activity">
    <reaction evidence="11">
        <text>nitric oxide + Fe(III)-[cytochrome c] + H2O = Fe(II)-[cytochrome c] + nitrite + 2 H(+)</text>
        <dbReference type="Rhea" id="RHEA:15233"/>
        <dbReference type="Rhea" id="RHEA-COMP:10350"/>
        <dbReference type="Rhea" id="RHEA-COMP:14399"/>
        <dbReference type="ChEBI" id="CHEBI:15377"/>
        <dbReference type="ChEBI" id="CHEBI:15378"/>
        <dbReference type="ChEBI" id="CHEBI:16301"/>
        <dbReference type="ChEBI" id="CHEBI:16480"/>
        <dbReference type="ChEBI" id="CHEBI:29033"/>
        <dbReference type="ChEBI" id="CHEBI:29034"/>
        <dbReference type="EC" id="1.7.2.1"/>
    </reaction>
</comment>
<evidence type="ECO:0000256" key="5">
    <source>
        <dbReference type="ARBA" id="ARBA00011882"/>
    </source>
</evidence>
<keyword evidence="13" id="KW-0812">Transmembrane</keyword>
<evidence type="ECO:0000256" key="7">
    <source>
        <dbReference type="ARBA" id="ARBA00022723"/>
    </source>
</evidence>
<keyword evidence="7 12" id="KW-0479">Metal-binding</keyword>
<dbReference type="InterPro" id="IPR045087">
    <property type="entry name" value="Cu-oxidase_fam"/>
</dbReference>
<protein>
    <recommendedName>
        <fullName evidence="6">Copper-containing nitrite reductase</fullName>
        <ecNumber evidence="5">1.7.2.1</ecNumber>
    </recommendedName>
</protein>
<gene>
    <name evidence="16" type="ORF">FRX94_01215</name>
</gene>
<keyword evidence="8" id="KW-0677">Repeat</keyword>
<feature type="binding site" description="type 1 copper site" evidence="12">
    <location>
        <position position="289"/>
    </location>
    <ligand>
        <name>Cu cation</name>
        <dbReference type="ChEBI" id="CHEBI:23378"/>
        <label>1</label>
    </ligand>
</feature>
<dbReference type="Pfam" id="PF07732">
    <property type="entry name" value="Cu-oxidase_3"/>
    <property type="match status" value="1"/>
</dbReference>
<feature type="transmembrane region" description="Helical" evidence="13">
    <location>
        <begin position="12"/>
        <end position="33"/>
    </location>
</feature>
<comment type="cofactor">
    <cofactor evidence="1 12">
        <name>Cu(+)</name>
        <dbReference type="ChEBI" id="CHEBI:49552"/>
    </cofactor>
</comment>
<dbReference type="EMBL" id="VOHM01000002">
    <property type="protein sequence ID" value="TWT28837.1"/>
    <property type="molecule type" value="Genomic_DNA"/>
</dbReference>
<evidence type="ECO:0000313" key="16">
    <source>
        <dbReference type="EMBL" id="TWT28837.1"/>
    </source>
</evidence>
<dbReference type="RefSeq" id="WP_146323293.1">
    <property type="nucleotide sequence ID" value="NZ_BAABLR010000075.1"/>
</dbReference>
<keyword evidence="13" id="KW-1133">Transmembrane helix</keyword>
<evidence type="ECO:0000256" key="9">
    <source>
        <dbReference type="ARBA" id="ARBA00023002"/>
    </source>
</evidence>
<evidence type="ECO:0000256" key="12">
    <source>
        <dbReference type="PIRSR" id="PIRSR601287-1"/>
    </source>
</evidence>
<evidence type="ECO:0000313" key="17">
    <source>
        <dbReference type="Proteomes" id="UP000320791"/>
    </source>
</evidence>
<accession>A0A5C5USS6</accession>
<sequence length="458" mass="49089">MTARTEKDAGQQWIIWSLVGLAIATIITVTVALTNPLRIDAPSASPGTNAAARQELTITIQGYEFTPASVEVPAGTRLQITLINNSTMDHDLQIGSANSGLVAPGESVEFDAGAVAASTQGYCTVAGHRELGMVFDIRVTGAGAQSGHPGHGDIVAGQQSANPQRVPSMAQRMADPGKDFTAFDATLPPAPRETVHRVRLEITEEIREVAPGHKQKQWLFNGQVPAPTLRGKVGDTFEITLVNNGTMPHSVDFHAGEVSPDAVMRDIAPGDELVYKFEARRAGIWMYHCGTMPMSVHIANGMAGSVIIDPPDLDPVDHEFVLNGTEVFLGAESVGADTARVFAGQYDLAAFNGYPDQYLHRPLRVRAGERVRLWVCNIGPDQALSFHVVGGLFDTVFIEGQYTVRRGLEQGSGAQVLPLLPAQGGFVEMVFDEPGSYTFLNHVMTRAELGQAGTIKVS</sequence>
<evidence type="ECO:0000256" key="2">
    <source>
        <dbReference type="ARBA" id="ARBA00001973"/>
    </source>
</evidence>
<dbReference type="GO" id="GO:0005507">
    <property type="term" value="F:copper ion binding"/>
    <property type="evidence" value="ECO:0007669"/>
    <property type="project" value="InterPro"/>
</dbReference>
<feature type="domain" description="Plastocyanin-like" evidence="14">
    <location>
        <begin position="205"/>
        <end position="311"/>
    </location>
</feature>
<evidence type="ECO:0000256" key="10">
    <source>
        <dbReference type="ARBA" id="ARBA00023008"/>
    </source>
</evidence>
<feature type="domain" description="EfeO-type cupredoxin-like" evidence="15">
    <location>
        <begin position="45"/>
        <end position="108"/>
    </location>
</feature>
<dbReference type="PANTHER" id="PTHR11709:SF394">
    <property type="entry name" value="FI03373P-RELATED"/>
    <property type="match status" value="1"/>
</dbReference>
<comment type="similarity">
    <text evidence="3">Belongs to the multicopper oxidase family.</text>
</comment>
<keyword evidence="9" id="KW-0560">Oxidoreductase</keyword>
<evidence type="ECO:0000256" key="8">
    <source>
        <dbReference type="ARBA" id="ARBA00022737"/>
    </source>
</evidence>
<dbReference type="InterPro" id="IPR028096">
    <property type="entry name" value="EfeO_Cupredoxin"/>
</dbReference>
<evidence type="ECO:0000259" key="14">
    <source>
        <dbReference type="Pfam" id="PF07732"/>
    </source>
</evidence>
<dbReference type="AlphaFoldDB" id="A0A5C5USS6"/>
<reference evidence="16 17" key="1">
    <citation type="submission" date="2019-08" db="EMBL/GenBank/DDBJ databases">
        <authorList>
            <person name="Lei W."/>
        </authorList>
    </citation>
    <scope>NUCLEOTIDE SEQUENCE [LARGE SCALE GENOMIC DNA]</scope>
    <source>
        <strain evidence="16 17">CCUG 58627</strain>
    </source>
</reference>
<feature type="binding site" description="type 1 copper site" evidence="12">
    <location>
        <position position="442"/>
    </location>
    <ligand>
        <name>Cu cation</name>
        <dbReference type="ChEBI" id="CHEBI:23378"/>
        <label>1</label>
    </ligand>
</feature>
<dbReference type="SUPFAM" id="SSF49503">
    <property type="entry name" value="Cupredoxins"/>
    <property type="match status" value="3"/>
</dbReference>
<evidence type="ECO:0000259" key="15">
    <source>
        <dbReference type="Pfam" id="PF13473"/>
    </source>
</evidence>
<dbReference type="EC" id="1.7.2.1" evidence="5"/>
<comment type="subunit">
    <text evidence="4">Homotrimer.</text>
</comment>
<dbReference type="InterPro" id="IPR001287">
    <property type="entry name" value="NO2-reductase_Cu"/>
</dbReference>